<dbReference type="AlphaFoldDB" id="A0AAJ1W720"/>
<dbReference type="EMBL" id="JAUFSA010000004">
    <property type="protein sequence ID" value="MDP7739311.1"/>
    <property type="molecule type" value="Genomic_DNA"/>
</dbReference>
<proteinExistence type="predicted"/>
<comment type="caution">
    <text evidence="2">The sequence shown here is derived from an EMBL/GenBank/DDBJ whole genome shotgun (WGS) entry which is preliminary data.</text>
</comment>
<feature type="compositionally biased region" description="Basic and acidic residues" evidence="1">
    <location>
        <begin position="80"/>
        <end position="91"/>
    </location>
</feature>
<dbReference type="RefSeq" id="WP_133437190.1">
    <property type="nucleotide sequence ID" value="NZ_JAUFSA010000004.1"/>
</dbReference>
<gene>
    <name evidence="2" type="ORF">QXL92_31755</name>
</gene>
<name>A0AAJ1W720_9MYCO</name>
<feature type="compositionally biased region" description="Basic residues" evidence="1">
    <location>
        <begin position="92"/>
        <end position="101"/>
    </location>
</feature>
<dbReference type="Proteomes" id="UP001229081">
    <property type="component" value="Unassembled WGS sequence"/>
</dbReference>
<accession>A0AAJ1W720</accession>
<evidence type="ECO:0000256" key="1">
    <source>
        <dbReference type="SAM" id="MobiDB-lite"/>
    </source>
</evidence>
<feature type="region of interest" description="Disordered" evidence="1">
    <location>
        <begin position="27"/>
        <end position="53"/>
    </location>
</feature>
<sequence>MAEDADLRQARVLAGLLQATIADLSQRLEAPATPPRRARSLRRAHPRQPVNSLRHEFHEAHRLLDGLYRRYPEMVAGLRPPREGVDTDRAHQPPRHPRPSP</sequence>
<reference evidence="2" key="1">
    <citation type="submission" date="2023-06" db="EMBL/GenBank/DDBJ databases">
        <title>Identification of two novel mycobacterium reveal diversities and complexities of Mycobacterium gordonae clade.</title>
        <authorList>
            <person name="Matsumoto Y."/>
            <person name="Nakamura S."/>
            <person name="Motooka D."/>
            <person name="Fukushima K."/>
        </authorList>
    </citation>
    <scope>NUCLEOTIDE SEQUENCE</scope>
    <source>
        <strain evidence="2">TY812</strain>
    </source>
</reference>
<feature type="compositionally biased region" description="Basic residues" evidence="1">
    <location>
        <begin position="36"/>
        <end position="46"/>
    </location>
</feature>
<organism evidence="2 3">
    <name type="scientific">Mycobacterium paragordonae</name>
    <dbReference type="NCBI Taxonomy" id="1389713"/>
    <lineage>
        <taxon>Bacteria</taxon>
        <taxon>Bacillati</taxon>
        <taxon>Actinomycetota</taxon>
        <taxon>Actinomycetes</taxon>
        <taxon>Mycobacteriales</taxon>
        <taxon>Mycobacteriaceae</taxon>
        <taxon>Mycobacterium</taxon>
    </lineage>
</organism>
<protein>
    <submittedName>
        <fullName evidence="2">Uncharacterized protein</fullName>
    </submittedName>
</protein>
<evidence type="ECO:0000313" key="2">
    <source>
        <dbReference type="EMBL" id="MDP7739311.1"/>
    </source>
</evidence>
<evidence type="ECO:0000313" key="3">
    <source>
        <dbReference type="Proteomes" id="UP001229081"/>
    </source>
</evidence>
<feature type="region of interest" description="Disordered" evidence="1">
    <location>
        <begin position="78"/>
        <end position="101"/>
    </location>
</feature>